<dbReference type="EMBL" id="CP000236">
    <property type="protein sequence ID" value="ABD45545.1"/>
    <property type="molecule type" value="Genomic_DNA"/>
</dbReference>
<protein>
    <submittedName>
        <fullName evidence="2">Uncharacterized protein</fullName>
    </submittedName>
</protein>
<keyword evidence="3" id="KW-1185">Reference proteome</keyword>
<evidence type="ECO:0000313" key="2">
    <source>
        <dbReference type="EMBL" id="ABD45545.1"/>
    </source>
</evidence>
<dbReference type="HOGENOM" id="CLU_157126_0_0_5"/>
<organism evidence="2 3">
    <name type="scientific">Ehrlichia chaffeensis (strain ATCC CRL-10679 / Arkansas)</name>
    <dbReference type="NCBI Taxonomy" id="205920"/>
    <lineage>
        <taxon>Bacteria</taxon>
        <taxon>Pseudomonadati</taxon>
        <taxon>Pseudomonadota</taxon>
        <taxon>Alphaproteobacteria</taxon>
        <taxon>Rickettsiales</taxon>
        <taxon>Anaplasmataceae</taxon>
        <taxon>Ehrlichia</taxon>
    </lineage>
</organism>
<dbReference type="Proteomes" id="UP000008320">
    <property type="component" value="Chromosome"/>
</dbReference>
<reference evidence="2 3" key="1">
    <citation type="journal article" date="2006" name="PLoS Genet.">
        <title>Comparative genomics of emerging human ehrlichiosis agents.</title>
        <authorList>
            <person name="Dunning Hotopp J.C."/>
            <person name="Lin M."/>
            <person name="Madupu R."/>
            <person name="Crabtree J."/>
            <person name="Angiuoli S.V."/>
            <person name="Eisen J.A."/>
            <person name="Seshadri R."/>
            <person name="Ren Q."/>
            <person name="Wu M."/>
            <person name="Utterback T.R."/>
            <person name="Smith S."/>
            <person name="Lewis M."/>
            <person name="Khouri H."/>
            <person name="Zhang C."/>
            <person name="Niu H."/>
            <person name="Lin Q."/>
            <person name="Ohashi N."/>
            <person name="Zhi N."/>
            <person name="Nelson W."/>
            <person name="Brinkac L.M."/>
            <person name="Dodson R.J."/>
            <person name="Rosovitz M.J."/>
            <person name="Sundaram J."/>
            <person name="Daugherty S.C."/>
            <person name="Davidsen T."/>
            <person name="Durkin A.S."/>
            <person name="Gwinn M."/>
            <person name="Haft D.H."/>
            <person name="Selengut J.D."/>
            <person name="Sullivan S.A."/>
            <person name="Zafar N."/>
            <person name="Zhou L."/>
            <person name="Benahmed F."/>
            <person name="Forberger H."/>
            <person name="Halpin R."/>
            <person name="Mulligan S."/>
            <person name="Robinson J."/>
            <person name="White O."/>
            <person name="Rikihisa Y."/>
            <person name="Tettelin H."/>
        </authorList>
    </citation>
    <scope>NUCLEOTIDE SEQUENCE [LARGE SCALE GENOMIC DNA]</scope>
    <source>
        <strain evidence="3">ATCC CRL-10679 / Arkansas</strain>
    </source>
</reference>
<dbReference type="AlphaFoldDB" id="Q2GI24"/>
<evidence type="ECO:0000313" key="3">
    <source>
        <dbReference type="Proteomes" id="UP000008320"/>
    </source>
</evidence>
<feature type="compositionally biased region" description="Polar residues" evidence="1">
    <location>
        <begin position="31"/>
        <end position="43"/>
    </location>
</feature>
<dbReference type="STRING" id="205920.ECH_0079"/>
<dbReference type="RefSeq" id="WP_006010764.1">
    <property type="nucleotide sequence ID" value="NC_007799.1"/>
</dbReference>
<feature type="compositionally biased region" description="Low complexity" evidence="1">
    <location>
        <begin position="44"/>
        <end position="81"/>
    </location>
</feature>
<sequence>MTTKNTPKTQKGKNTTTKPKTKKATTTSTSEFGSTNTNDTVQDTSLTAQTHSTNTTTNNSEFWDTNTNNTTQTTSPSTQTSYGTDPTLSDMDLINLKKVESNETEIIYESNTTKQSNFFKDLWYSLKGYFSSAQ</sequence>
<name>Q2GI24_EHRCR</name>
<evidence type="ECO:0000256" key="1">
    <source>
        <dbReference type="SAM" id="MobiDB-lite"/>
    </source>
</evidence>
<dbReference type="OrthoDB" id="7163301at2"/>
<proteinExistence type="predicted"/>
<feature type="region of interest" description="Disordered" evidence="1">
    <location>
        <begin position="1"/>
        <end position="88"/>
    </location>
</feature>
<gene>
    <name evidence="2" type="ordered locus">ECH_0079</name>
</gene>
<accession>Q2GI24</accession>
<dbReference type="KEGG" id="ech:ECH_0079"/>
<feature type="compositionally biased region" description="Low complexity" evidence="1">
    <location>
        <begin position="1"/>
        <end position="30"/>
    </location>
</feature>